<sequence>MRDTDTYESCGLIMPETAPSAIRLSLLPEPHDDSYHKTGQEMPSCEARVDAIVFAVFAFTYNPSSWPFD</sequence>
<evidence type="ECO:0000313" key="2">
    <source>
        <dbReference type="Proteomes" id="UP000784294"/>
    </source>
</evidence>
<name>A0A448XCE5_9PLAT</name>
<dbReference type="AlphaFoldDB" id="A0A448XCE5"/>
<evidence type="ECO:0000313" key="1">
    <source>
        <dbReference type="EMBL" id="VEL33590.1"/>
    </source>
</evidence>
<gene>
    <name evidence="1" type="ORF">PXEA_LOCUS27030</name>
</gene>
<comment type="caution">
    <text evidence="1">The sequence shown here is derived from an EMBL/GenBank/DDBJ whole genome shotgun (WGS) entry which is preliminary data.</text>
</comment>
<protein>
    <submittedName>
        <fullName evidence="1">Uncharacterized protein</fullName>
    </submittedName>
</protein>
<dbReference type="EMBL" id="CAAALY010246048">
    <property type="protein sequence ID" value="VEL33590.1"/>
    <property type="molecule type" value="Genomic_DNA"/>
</dbReference>
<accession>A0A448XCE5</accession>
<organism evidence="1 2">
    <name type="scientific">Protopolystoma xenopodis</name>
    <dbReference type="NCBI Taxonomy" id="117903"/>
    <lineage>
        <taxon>Eukaryota</taxon>
        <taxon>Metazoa</taxon>
        <taxon>Spiralia</taxon>
        <taxon>Lophotrochozoa</taxon>
        <taxon>Platyhelminthes</taxon>
        <taxon>Monogenea</taxon>
        <taxon>Polyopisthocotylea</taxon>
        <taxon>Polystomatidea</taxon>
        <taxon>Polystomatidae</taxon>
        <taxon>Protopolystoma</taxon>
    </lineage>
</organism>
<reference evidence="1" key="1">
    <citation type="submission" date="2018-11" db="EMBL/GenBank/DDBJ databases">
        <authorList>
            <consortium name="Pathogen Informatics"/>
        </authorList>
    </citation>
    <scope>NUCLEOTIDE SEQUENCE</scope>
</reference>
<proteinExistence type="predicted"/>
<dbReference type="Proteomes" id="UP000784294">
    <property type="component" value="Unassembled WGS sequence"/>
</dbReference>
<keyword evidence="2" id="KW-1185">Reference proteome</keyword>